<evidence type="ECO:0000256" key="1">
    <source>
        <dbReference type="PROSITE-ProRule" id="PRU00169"/>
    </source>
</evidence>
<dbReference type="EMBL" id="QREG01000017">
    <property type="protein sequence ID" value="RED95639.1"/>
    <property type="molecule type" value="Genomic_DNA"/>
</dbReference>
<dbReference type="RefSeq" id="WP_115869275.1">
    <property type="nucleotide sequence ID" value="NZ_QREG01000017.1"/>
</dbReference>
<dbReference type="Pfam" id="PF00072">
    <property type="entry name" value="Response_reg"/>
    <property type="match status" value="1"/>
</dbReference>
<dbReference type="SMART" id="SM00448">
    <property type="entry name" value="REC"/>
    <property type="match status" value="1"/>
</dbReference>
<organism evidence="3 4">
    <name type="scientific">Marinoscillum furvescens DSM 4134</name>
    <dbReference type="NCBI Taxonomy" id="1122208"/>
    <lineage>
        <taxon>Bacteria</taxon>
        <taxon>Pseudomonadati</taxon>
        <taxon>Bacteroidota</taxon>
        <taxon>Cytophagia</taxon>
        <taxon>Cytophagales</taxon>
        <taxon>Reichenbachiellaceae</taxon>
        <taxon>Marinoscillum</taxon>
    </lineage>
</organism>
<dbReference type="SUPFAM" id="SSF52172">
    <property type="entry name" value="CheY-like"/>
    <property type="match status" value="1"/>
</dbReference>
<dbReference type="Proteomes" id="UP000256779">
    <property type="component" value="Unassembled WGS sequence"/>
</dbReference>
<proteinExistence type="predicted"/>
<feature type="modified residue" description="4-aspartylphosphate" evidence="1">
    <location>
        <position position="64"/>
    </location>
</feature>
<dbReference type="InterPro" id="IPR001789">
    <property type="entry name" value="Sig_transdc_resp-reg_receiver"/>
</dbReference>
<dbReference type="InterPro" id="IPR011006">
    <property type="entry name" value="CheY-like_superfamily"/>
</dbReference>
<dbReference type="InterPro" id="IPR052893">
    <property type="entry name" value="TCS_response_regulator"/>
</dbReference>
<keyword evidence="1" id="KW-0597">Phosphoprotein</keyword>
<dbReference type="PANTHER" id="PTHR44520">
    <property type="entry name" value="RESPONSE REGULATOR RCP1-RELATED"/>
    <property type="match status" value="1"/>
</dbReference>
<evidence type="ECO:0000259" key="2">
    <source>
        <dbReference type="PROSITE" id="PS50110"/>
    </source>
</evidence>
<evidence type="ECO:0000313" key="3">
    <source>
        <dbReference type="EMBL" id="RED95639.1"/>
    </source>
</evidence>
<keyword evidence="4" id="KW-1185">Reference proteome</keyword>
<dbReference type="GO" id="GO:0000160">
    <property type="term" value="P:phosphorelay signal transduction system"/>
    <property type="evidence" value="ECO:0007669"/>
    <property type="project" value="InterPro"/>
</dbReference>
<comment type="caution">
    <text evidence="3">The sequence shown here is derived from an EMBL/GenBank/DDBJ whole genome shotgun (WGS) entry which is preliminary data.</text>
</comment>
<dbReference type="PROSITE" id="PS50110">
    <property type="entry name" value="RESPONSE_REGULATORY"/>
    <property type="match status" value="1"/>
</dbReference>
<feature type="domain" description="Response regulatory" evidence="2">
    <location>
        <begin position="7"/>
        <end position="134"/>
    </location>
</feature>
<evidence type="ECO:0000313" key="4">
    <source>
        <dbReference type="Proteomes" id="UP000256779"/>
    </source>
</evidence>
<gene>
    <name evidence="3" type="ORF">C7460_11789</name>
</gene>
<dbReference type="AlphaFoldDB" id="A0A3D9KZB4"/>
<dbReference type="Gene3D" id="3.40.50.2300">
    <property type="match status" value="1"/>
</dbReference>
<reference evidence="3 4" key="1">
    <citation type="submission" date="2018-07" db="EMBL/GenBank/DDBJ databases">
        <title>Genomic Encyclopedia of Type Strains, Phase IV (KMG-IV): sequencing the most valuable type-strain genomes for metagenomic binning, comparative biology and taxonomic classification.</title>
        <authorList>
            <person name="Goeker M."/>
        </authorList>
    </citation>
    <scope>NUCLEOTIDE SEQUENCE [LARGE SCALE GENOMIC DNA]</scope>
    <source>
        <strain evidence="3 4">DSM 4134</strain>
    </source>
</reference>
<dbReference type="PANTHER" id="PTHR44520:SF2">
    <property type="entry name" value="RESPONSE REGULATOR RCP1"/>
    <property type="match status" value="1"/>
</dbReference>
<accession>A0A3D9KZB4</accession>
<sequence length="138" mass="15972">MTTKLKSILLIDDDKATNFIHEILINKMECTEKIVVKNNGLEALEYLESRESIGDPQPDLIFLDINMPKMNGWEFLEEYEKLENRQKGRVILMMLTTSPNPADMDRARDLKAVNGFKNKPLTKEMLTAILEEHFANQM</sequence>
<protein>
    <submittedName>
        <fullName evidence="3">CheY-like chemotaxis protein</fullName>
    </submittedName>
</protein>
<dbReference type="OrthoDB" id="1524091at2"/>
<name>A0A3D9KZB4_MARFU</name>